<organism evidence="2 3">
    <name type="scientific">Chelonia mydas</name>
    <name type="common">Green sea-turtle</name>
    <name type="synonym">Chelonia agassizi</name>
    <dbReference type="NCBI Taxonomy" id="8469"/>
    <lineage>
        <taxon>Eukaryota</taxon>
        <taxon>Metazoa</taxon>
        <taxon>Chordata</taxon>
        <taxon>Craniata</taxon>
        <taxon>Vertebrata</taxon>
        <taxon>Euteleostomi</taxon>
        <taxon>Archelosauria</taxon>
        <taxon>Testudinata</taxon>
        <taxon>Testudines</taxon>
        <taxon>Cryptodira</taxon>
        <taxon>Durocryptodira</taxon>
        <taxon>Americhelydia</taxon>
        <taxon>Chelonioidea</taxon>
        <taxon>Cheloniidae</taxon>
        <taxon>Chelonia</taxon>
    </lineage>
</organism>
<evidence type="ECO:0000313" key="3">
    <source>
        <dbReference type="Proteomes" id="UP000031443"/>
    </source>
</evidence>
<name>M7BVZ0_CHEMY</name>
<keyword evidence="3" id="KW-1185">Reference proteome</keyword>
<accession>M7BVZ0</accession>
<evidence type="ECO:0000256" key="1">
    <source>
        <dbReference type="SAM" id="MobiDB-lite"/>
    </source>
</evidence>
<reference evidence="3" key="1">
    <citation type="journal article" date="2013" name="Nat. Genet.">
        <title>The draft genomes of soft-shell turtle and green sea turtle yield insights into the development and evolution of the turtle-specific body plan.</title>
        <authorList>
            <person name="Wang Z."/>
            <person name="Pascual-Anaya J."/>
            <person name="Zadissa A."/>
            <person name="Li W."/>
            <person name="Niimura Y."/>
            <person name="Huang Z."/>
            <person name="Li C."/>
            <person name="White S."/>
            <person name="Xiong Z."/>
            <person name="Fang D."/>
            <person name="Wang B."/>
            <person name="Ming Y."/>
            <person name="Chen Y."/>
            <person name="Zheng Y."/>
            <person name="Kuraku S."/>
            <person name="Pignatelli M."/>
            <person name="Herrero J."/>
            <person name="Beal K."/>
            <person name="Nozawa M."/>
            <person name="Li Q."/>
            <person name="Wang J."/>
            <person name="Zhang H."/>
            <person name="Yu L."/>
            <person name="Shigenobu S."/>
            <person name="Wang J."/>
            <person name="Liu J."/>
            <person name="Flicek P."/>
            <person name="Searle S."/>
            <person name="Wang J."/>
            <person name="Kuratani S."/>
            <person name="Yin Y."/>
            <person name="Aken B."/>
            <person name="Zhang G."/>
            <person name="Irie N."/>
        </authorList>
    </citation>
    <scope>NUCLEOTIDE SEQUENCE [LARGE SCALE GENOMIC DNA]</scope>
</reference>
<dbReference type="Proteomes" id="UP000031443">
    <property type="component" value="Unassembled WGS sequence"/>
</dbReference>
<feature type="region of interest" description="Disordered" evidence="1">
    <location>
        <begin position="149"/>
        <end position="172"/>
    </location>
</feature>
<sequence length="172" mass="18733">MGLVPKVDDHCTIRYYSIVQYYYITAESPMCSGFICGDFAIPDAGPLAKKNATCTFPPLTINADYLNLKLLLMILPPISSTRQTEVCETKPGACQEDPIIDLDRQGDSTFNSDALARYTGKAPGTFEFHFLFGQRGELGSTGDHAVPPELQMSSSMDRKGDTGSDCCMGRGI</sequence>
<proteinExistence type="predicted"/>
<dbReference type="AlphaFoldDB" id="M7BVZ0"/>
<dbReference type="EMBL" id="KB515029">
    <property type="protein sequence ID" value="EMP39985.1"/>
    <property type="molecule type" value="Genomic_DNA"/>
</dbReference>
<gene>
    <name evidence="2" type="ORF">UY3_02783</name>
</gene>
<protein>
    <submittedName>
        <fullName evidence="2">Uncharacterized protein</fullName>
    </submittedName>
</protein>
<evidence type="ECO:0000313" key="2">
    <source>
        <dbReference type="EMBL" id="EMP39985.1"/>
    </source>
</evidence>